<keyword evidence="2 4" id="KW-0238">DNA-binding</keyword>
<gene>
    <name evidence="4" type="ORF">JI748_13535</name>
</gene>
<comment type="similarity">
    <text evidence="1 3">Belongs to the bacterial histone-like protein family.</text>
</comment>
<organism evidence="4 5">
    <name type="scientific">Devosia rhizoryzae</name>
    <dbReference type="NCBI Taxonomy" id="2774137"/>
    <lineage>
        <taxon>Bacteria</taxon>
        <taxon>Pseudomonadati</taxon>
        <taxon>Pseudomonadota</taxon>
        <taxon>Alphaproteobacteria</taxon>
        <taxon>Hyphomicrobiales</taxon>
        <taxon>Devosiaceae</taxon>
        <taxon>Devosia</taxon>
    </lineage>
</organism>
<dbReference type="InterPro" id="IPR020816">
    <property type="entry name" value="Histone-like_DNA-bd_CS"/>
</dbReference>
<reference evidence="4 5" key="1">
    <citation type="submission" date="2021-01" db="EMBL/GenBank/DDBJ databases">
        <title>Genome seq and assembly of Devosia sp. LEGU1.</title>
        <authorList>
            <person name="Chhetri G."/>
        </authorList>
    </citation>
    <scope>NUCLEOTIDE SEQUENCE [LARGE SCALE GENOMIC DNA]</scope>
    <source>
        <strain evidence="4 5">LEGU1</strain>
    </source>
</reference>
<dbReference type="InterPro" id="IPR000119">
    <property type="entry name" value="Hist_DNA-bd"/>
</dbReference>
<evidence type="ECO:0000256" key="3">
    <source>
        <dbReference type="RuleBase" id="RU003939"/>
    </source>
</evidence>
<dbReference type="PANTHER" id="PTHR33175:SF2">
    <property type="entry name" value="INTEGRATION HOST FACTOR SUBUNIT ALPHA"/>
    <property type="match status" value="1"/>
</dbReference>
<dbReference type="EMBL" id="CP068046">
    <property type="protein sequence ID" value="QQR38766.1"/>
    <property type="molecule type" value="Genomic_DNA"/>
</dbReference>
<dbReference type="SMART" id="SM00411">
    <property type="entry name" value="BHL"/>
    <property type="match status" value="1"/>
</dbReference>
<dbReference type="Proteomes" id="UP000595857">
    <property type="component" value="Chromosome"/>
</dbReference>
<sequence length="102" mass="11050">MDKTVTRAALGEQAAAKAGIARSDAAEICQRMFDLVGEALMEGESVKLTGFGSLQVRERAERVGRNPRTGEEHRIIPHRTVVLIPSAKLRKGLENLAAIKNA</sequence>
<dbReference type="PANTHER" id="PTHR33175">
    <property type="entry name" value="DNA-BINDING PROTEIN HU"/>
    <property type="match status" value="1"/>
</dbReference>
<dbReference type="InterPro" id="IPR010992">
    <property type="entry name" value="IHF-like_DNA-bd_dom_sf"/>
</dbReference>
<evidence type="ECO:0000256" key="1">
    <source>
        <dbReference type="ARBA" id="ARBA00010529"/>
    </source>
</evidence>
<dbReference type="PRINTS" id="PR01727">
    <property type="entry name" value="DNABINDINGHU"/>
</dbReference>
<dbReference type="PROSITE" id="PS00045">
    <property type="entry name" value="HISTONE_LIKE"/>
    <property type="match status" value="1"/>
</dbReference>
<protein>
    <submittedName>
        <fullName evidence="4">HU family DNA-binding protein</fullName>
    </submittedName>
</protein>
<dbReference type="Pfam" id="PF00216">
    <property type="entry name" value="Bac_DNA_binding"/>
    <property type="match status" value="1"/>
</dbReference>
<dbReference type="RefSeq" id="WP_201631586.1">
    <property type="nucleotide sequence ID" value="NZ_CP068046.1"/>
</dbReference>
<name>A0ABX7C3V5_9HYPH</name>
<evidence type="ECO:0000313" key="4">
    <source>
        <dbReference type="EMBL" id="QQR38766.1"/>
    </source>
</evidence>
<accession>A0ABX7C3V5</accession>
<dbReference type="SUPFAM" id="SSF47729">
    <property type="entry name" value="IHF-like DNA-binding proteins"/>
    <property type="match status" value="1"/>
</dbReference>
<evidence type="ECO:0000256" key="2">
    <source>
        <dbReference type="ARBA" id="ARBA00023125"/>
    </source>
</evidence>
<dbReference type="Gene3D" id="4.10.520.10">
    <property type="entry name" value="IHF-like DNA-binding proteins"/>
    <property type="match status" value="1"/>
</dbReference>
<dbReference type="GO" id="GO:0003677">
    <property type="term" value="F:DNA binding"/>
    <property type="evidence" value="ECO:0007669"/>
    <property type="project" value="UniProtKB-KW"/>
</dbReference>
<proteinExistence type="inferred from homology"/>
<evidence type="ECO:0000313" key="5">
    <source>
        <dbReference type="Proteomes" id="UP000595857"/>
    </source>
</evidence>
<keyword evidence="5" id="KW-1185">Reference proteome</keyword>